<evidence type="ECO:0000256" key="5">
    <source>
        <dbReference type="PROSITE-ProRule" id="PRU01023"/>
    </source>
</evidence>
<comment type="similarity">
    <text evidence="5">Belongs to the class I-like SAM-binding methyltransferase superfamily. RsmB/NOP family.</text>
</comment>
<feature type="binding site" evidence="5">
    <location>
        <position position="289"/>
    </location>
    <ligand>
        <name>S-adenosyl-L-methionine</name>
        <dbReference type="ChEBI" id="CHEBI:59789"/>
    </ligand>
</feature>
<dbReference type="GO" id="GO:0003723">
    <property type="term" value="F:RNA binding"/>
    <property type="evidence" value="ECO:0007669"/>
    <property type="project" value="UniProtKB-UniRule"/>
</dbReference>
<evidence type="ECO:0000256" key="6">
    <source>
        <dbReference type="SAM" id="MobiDB-lite"/>
    </source>
</evidence>
<keyword evidence="9" id="KW-1185">Reference proteome</keyword>
<accession>A0A7X3LU78</accession>
<dbReference type="PROSITE" id="PS51686">
    <property type="entry name" value="SAM_MT_RSMB_NOP"/>
    <property type="match status" value="1"/>
</dbReference>
<evidence type="ECO:0000256" key="2">
    <source>
        <dbReference type="ARBA" id="ARBA00022679"/>
    </source>
</evidence>
<name>A0A7X3LU78_9HYPH</name>
<dbReference type="GO" id="GO:0008173">
    <property type="term" value="F:RNA methyltransferase activity"/>
    <property type="evidence" value="ECO:0007669"/>
    <property type="project" value="InterPro"/>
</dbReference>
<feature type="active site" description="Nucleophile" evidence="5">
    <location>
        <position position="384"/>
    </location>
</feature>
<dbReference type="Proteomes" id="UP000433101">
    <property type="component" value="Unassembled WGS sequence"/>
</dbReference>
<dbReference type="PANTHER" id="PTHR22807">
    <property type="entry name" value="NOP2 YEAST -RELATED NOL1/NOP2/FMU SUN DOMAIN-CONTAINING"/>
    <property type="match status" value="1"/>
</dbReference>
<dbReference type="InterPro" id="IPR006027">
    <property type="entry name" value="NusB_RsmB_TIM44"/>
</dbReference>
<comment type="caution">
    <text evidence="8">The sequence shown here is derived from an EMBL/GenBank/DDBJ whole genome shotgun (WGS) entry which is preliminary data.</text>
</comment>
<evidence type="ECO:0000313" key="9">
    <source>
        <dbReference type="Proteomes" id="UP000433101"/>
    </source>
</evidence>
<dbReference type="InterPro" id="IPR023267">
    <property type="entry name" value="RCMT"/>
</dbReference>
<dbReference type="GO" id="GO:0006355">
    <property type="term" value="P:regulation of DNA-templated transcription"/>
    <property type="evidence" value="ECO:0007669"/>
    <property type="project" value="InterPro"/>
</dbReference>
<feature type="binding site" evidence="5">
    <location>
        <position position="315"/>
    </location>
    <ligand>
        <name>S-adenosyl-L-methionine</name>
        <dbReference type="ChEBI" id="CHEBI:59789"/>
    </ligand>
</feature>
<dbReference type="RefSeq" id="WP_160775367.1">
    <property type="nucleotide sequence ID" value="NZ_WUMV01000003.1"/>
</dbReference>
<gene>
    <name evidence="8" type="ORF">GR183_09555</name>
</gene>
<feature type="region of interest" description="Disordered" evidence="6">
    <location>
        <begin position="1"/>
        <end position="21"/>
    </location>
</feature>
<dbReference type="SUPFAM" id="SSF48013">
    <property type="entry name" value="NusB-like"/>
    <property type="match status" value="1"/>
</dbReference>
<organism evidence="8 9">
    <name type="scientific">Stappia sediminis</name>
    <dbReference type="NCBI Taxonomy" id="2692190"/>
    <lineage>
        <taxon>Bacteria</taxon>
        <taxon>Pseudomonadati</taxon>
        <taxon>Pseudomonadota</taxon>
        <taxon>Alphaproteobacteria</taxon>
        <taxon>Hyphomicrobiales</taxon>
        <taxon>Stappiaceae</taxon>
        <taxon>Stappia</taxon>
    </lineage>
</organism>
<keyword evidence="1 5" id="KW-0489">Methyltransferase</keyword>
<dbReference type="FunFam" id="3.40.50.150:FF:000257">
    <property type="entry name" value="16S rRNA methyltransferase"/>
    <property type="match status" value="1"/>
</dbReference>
<dbReference type="AlphaFoldDB" id="A0A7X3LU78"/>
<feature type="domain" description="SAM-dependent MTase RsmB/NOP-type" evidence="7">
    <location>
        <begin position="176"/>
        <end position="456"/>
    </location>
</feature>
<evidence type="ECO:0000259" key="7">
    <source>
        <dbReference type="PROSITE" id="PS51686"/>
    </source>
</evidence>
<dbReference type="Gene3D" id="3.40.50.150">
    <property type="entry name" value="Vaccinia Virus protein VP39"/>
    <property type="match status" value="1"/>
</dbReference>
<dbReference type="PANTHER" id="PTHR22807:SF61">
    <property type="entry name" value="NOL1_NOP2_SUN FAMILY PROTEIN _ ANTITERMINATION NUSB DOMAIN-CONTAINING PROTEIN"/>
    <property type="match status" value="1"/>
</dbReference>
<dbReference type="InterPro" id="IPR049560">
    <property type="entry name" value="MeTrfase_RsmB-F_NOP2_cat"/>
</dbReference>
<keyword evidence="2 5" id="KW-0808">Transferase</keyword>
<keyword evidence="4 5" id="KW-0694">RNA-binding</keyword>
<dbReference type="SUPFAM" id="SSF53335">
    <property type="entry name" value="S-adenosyl-L-methionine-dependent methyltransferases"/>
    <property type="match status" value="1"/>
</dbReference>
<dbReference type="EMBL" id="WUMV01000003">
    <property type="protein sequence ID" value="MXN65153.1"/>
    <property type="molecule type" value="Genomic_DNA"/>
</dbReference>
<dbReference type="Pfam" id="PF01189">
    <property type="entry name" value="Methyltr_RsmB-F"/>
    <property type="match status" value="1"/>
</dbReference>
<feature type="binding site" evidence="5">
    <location>
        <position position="331"/>
    </location>
    <ligand>
        <name>S-adenosyl-L-methionine</name>
        <dbReference type="ChEBI" id="CHEBI:59789"/>
    </ligand>
</feature>
<dbReference type="InterPro" id="IPR001678">
    <property type="entry name" value="MeTrfase_RsmB-F_NOP2_dom"/>
</dbReference>
<dbReference type="InterPro" id="IPR035926">
    <property type="entry name" value="NusB-like_sf"/>
</dbReference>
<sequence length="458" mass="49137">MTDRKKAAPKGHGKSGNATVPGLVARKAASDILGRVTGKGRPLDQEVDPQNGHAGFKTLDTRDRALVRAILGTALRRRGQISAILDALLDRPIPEKSGVVENLLHVGLAQILFMDVPDHAAVDIAVSMSEKDRRCLPYKGLVNAVLRRATREKAEILGSFDKPELAAPEWLFNRWRAAFGEETAAAIAGMHVFEPNLDLTVKEDADGWAEKLGGTRIGKATVRLSEHSGPVEYLEGFSDGAWWVQDAAASLPALLLGDIAGKRIGDLCAAPGGKTAQLAAMGADVTAIDISASRLKRLERNLARLGLKAAIVATDLRYFTPDDPYDAILLDAPCSATGTIRRHPDVAWSKTPLDIEMLAAVQEDLLTRAFAWLKPGGLMVFCTCSLEPEEGEKRIEAFLAATPNARRIPVKPAEIGGIEGAITPDGDLRTLPSLLPMDPPEHGGLDGFFASRIEKTAK</sequence>
<reference evidence="8 9" key="1">
    <citation type="submission" date="2019-12" db="EMBL/GenBank/DDBJ databases">
        <authorList>
            <person name="Li M."/>
        </authorList>
    </citation>
    <scope>NUCLEOTIDE SEQUENCE [LARGE SCALE GENOMIC DNA]</scope>
    <source>
        <strain evidence="8 9">GBMRC 2046</strain>
    </source>
</reference>
<dbReference type="CDD" id="cd02440">
    <property type="entry name" value="AdoMet_MTases"/>
    <property type="match status" value="1"/>
</dbReference>
<dbReference type="InterPro" id="IPR029063">
    <property type="entry name" value="SAM-dependent_MTases_sf"/>
</dbReference>
<dbReference type="PRINTS" id="PR02008">
    <property type="entry name" value="RCMTFAMILY"/>
</dbReference>
<dbReference type="GO" id="GO:0001510">
    <property type="term" value="P:RNA methylation"/>
    <property type="evidence" value="ECO:0007669"/>
    <property type="project" value="InterPro"/>
</dbReference>
<evidence type="ECO:0000256" key="4">
    <source>
        <dbReference type="ARBA" id="ARBA00022884"/>
    </source>
</evidence>
<dbReference type="Gene3D" id="1.10.940.10">
    <property type="entry name" value="NusB-like"/>
    <property type="match status" value="1"/>
</dbReference>
<feature type="binding site" evidence="5">
    <location>
        <begin position="268"/>
        <end position="274"/>
    </location>
    <ligand>
        <name>S-adenosyl-L-methionine</name>
        <dbReference type="ChEBI" id="CHEBI:59789"/>
    </ligand>
</feature>
<evidence type="ECO:0000256" key="1">
    <source>
        <dbReference type="ARBA" id="ARBA00022603"/>
    </source>
</evidence>
<evidence type="ECO:0000256" key="3">
    <source>
        <dbReference type="ARBA" id="ARBA00022691"/>
    </source>
</evidence>
<evidence type="ECO:0000313" key="8">
    <source>
        <dbReference type="EMBL" id="MXN65153.1"/>
    </source>
</evidence>
<keyword evidence="3 5" id="KW-0949">S-adenosyl-L-methionine</keyword>
<dbReference type="Pfam" id="PF01029">
    <property type="entry name" value="NusB"/>
    <property type="match status" value="1"/>
</dbReference>
<proteinExistence type="inferred from homology"/>
<protein>
    <submittedName>
        <fullName evidence="8">MFS transporter</fullName>
    </submittedName>
</protein>